<feature type="compositionally biased region" description="Polar residues" evidence="1">
    <location>
        <begin position="79"/>
        <end position="93"/>
    </location>
</feature>
<evidence type="ECO:0000256" key="1">
    <source>
        <dbReference type="SAM" id="MobiDB-lite"/>
    </source>
</evidence>
<feature type="region of interest" description="Disordered" evidence="1">
    <location>
        <begin position="151"/>
        <end position="180"/>
    </location>
</feature>
<feature type="region of interest" description="Disordered" evidence="1">
    <location>
        <begin position="274"/>
        <end position="305"/>
    </location>
</feature>
<organism evidence="2 3">
    <name type="scientific">Symbiodinium necroappetens</name>
    <dbReference type="NCBI Taxonomy" id="1628268"/>
    <lineage>
        <taxon>Eukaryota</taxon>
        <taxon>Sar</taxon>
        <taxon>Alveolata</taxon>
        <taxon>Dinophyceae</taxon>
        <taxon>Suessiales</taxon>
        <taxon>Symbiodiniaceae</taxon>
        <taxon>Symbiodinium</taxon>
    </lineage>
</organism>
<dbReference type="AlphaFoldDB" id="A0A812QDB6"/>
<sequence length="427" mass="45469">MSEATPKPQKPKHLVSRAFSSATVEEALTLVELQQVKEELAQAEIEAVEAQLEIAKREAGATPSPKPVVKRRKADDSETGVTGDTVETSKMTETQVSETLLQNDEVLFTALKDQLGSPAPDTAEKTLAVLDDGYDVAMMLVSPAKPKHLFASPAKSPVATPSKTPAKTPSKTLAKTPSKTATKSLAEALAEAETQVSPIRVGDTLAMEFSPQCPTTIDPYDEDAVVQPPPVAVSATSCTAGVKGPGKALESAEAEQALQVSAAPEILEAVVGKPAPQQGPEVPENPELVPEAPDKAPSPSEADPNAAEIARLKAMIAKLMPLAQKYAEHNPQEQFDREVARAASNANNVPPPAETEECAACEDEDGNHVGHEAARQRLRRMCTPKANGRLLVPKEVREKYVNGGAEREKLLTLLIKARFNKECIDPS</sequence>
<proteinExistence type="predicted"/>
<dbReference type="Proteomes" id="UP000601435">
    <property type="component" value="Unassembled WGS sequence"/>
</dbReference>
<feature type="compositionally biased region" description="Low complexity" evidence="1">
    <location>
        <begin position="280"/>
        <end position="291"/>
    </location>
</feature>
<dbReference type="OrthoDB" id="10418039at2759"/>
<comment type="caution">
    <text evidence="2">The sequence shown here is derived from an EMBL/GenBank/DDBJ whole genome shotgun (WGS) entry which is preliminary data.</text>
</comment>
<dbReference type="EMBL" id="CAJNJA010016592">
    <property type="protein sequence ID" value="CAE7383991.1"/>
    <property type="molecule type" value="Genomic_DNA"/>
</dbReference>
<keyword evidence="3" id="KW-1185">Reference proteome</keyword>
<evidence type="ECO:0000313" key="3">
    <source>
        <dbReference type="Proteomes" id="UP000601435"/>
    </source>
</evidence>
<feature type="region of interest" description="Disordered" evidence="1">
    <location>
        <begin position="56"/>
        <end position="93"/>
    </location>
</feature>
<name>A0A812QDB6_9DINO</name>
<protein>
    <submittedName>
        <fullName evidence="2">Uncharacterized protein</fullName>
    </submittedName>
</protein>
<feature type="compositionally biased region" description="Polar residues" evidence="1">
    <location>
        <begin position="159"/>
        <end position="180"/>
    </location>
</feature>
<gene>
    <name evidence="2" type="ORF">SNEC2469_LOCUS10398</name>
</gene>
<evidence type="ECO:0000313" key="2">
    <source>
        <dbReference type="EMBL" id="CAE7383991.1"/>
    </source>
</evidence>
<reference evidence="2" key="1">
    <citation type="submission" date="2021-02" db="EMBL/GenBank/DDBJ databases">
        <authorList>
            <person name="Dougan E. K."/>
            <person name="Rhodes N."/>
            <person name="Thang M."/>
            <person name="Chan C."/>
        </authorList>
    </citation>
    <scope>NUCLEOTIDE SEQUENCE</scope>
</reference>
<accession>A0A812QDB6</accession>